<protein>
    <submittedName>
        <fullName evidence="1">Uncharacterized protein</fullName>
    </submittedName>
</protein>
<name>A0A8G0LL88_9HYPO</name>
<gene>
    <name evidence="1" type="ORF">H0G86_011286</name>
</gene>
<dbReference type="Proteomes" id="UP000826661">
    <property type="component" value="Chromosome VI"/>
</dbReference>
<accession>A0A8G0LL88</accession>
<evidence type="ECO:0000313" key="1">
    <source>
        <dbReference type="EMBL" id="QYT04378.1"/>
    </source>
</evidence>
<dbReference type="AlphaFoldDB" id="A0A8G0LL88"/>
<proteinExistence type="predicted"/>
<reference evidence="1 2" key="1">
    <citation type="journal article" date="2021" name="BMC Genomics">
        <title>Telomere-to-telomere genome assembly of asparaginase-producing Trichoderma simmonsii.</title>
        <authorList>
            <person name="Chung D."/>
            <person name="Kwon Y.M."/>
            <person name="Yang Y."/>
        </authorList>
    </citation>
    <scope>NUCLEOTIDE SEQUENCE [LARGE SCALE GENOMIC DNA]</scope>
    <source>
        <strain evidence="1 2">GH-Sj1</strain>
    </source>
</reference>
<dbReference type="EMBL" id="CP075869">
    <property type="protein sequence ID" value="QYT04378.1"/>
    <property type="molecule type" value="Genomic_DNA"/>
</dbReference>
<organism evidence="1 2">
    <name type="scientific">Trichoderma simmonsii</name>
    <dbReference type="NCBI Taxonomy" id="1491479"/>
    <lineage>
        <taxon>Eukaryota</taxon>
        <taxon>Fungi</taxon>
        <taxon>Dikarya</taxon>
        <taxon>Ascomycota</taxon>
        <taxon>Pezizomycotina</taxon>
        <taxon>Sordariomycetes</taxon>
        <taxon>Hypocreomycetidae</taxon>
        <taxon>Hypocreales</taxon>
        <taxon>Hypocreaceae</taxon>
        <taxon>Trichoderma</taxon>
    </lineage>
</organism>
<evidence type="ECO:0000313" key="2">
    <source>
        <dbReference type="Proteomes" id="UP000826661"/>
    </source>
</evidence>
<sequence>MASAWPPHGWLSPLWTCGRVDRGEILIPRDNAFTHICPLEQHVAFVASNGYERCKAAKLAASSRSQSLVAHGQIPVAWRCGLQATSSTETRADDDLAGHNCKWTPR</sequence>
<keyword evidence="2" id="KW-1185">Reference proteome</keyword>